<dbReference type="RefSeq" id="WP_130254340.1">
    <property type="nucleotide sequence ID" value="NZ_PPSX01000015.1"/>
</dbReference>
<evidence type="ECO:0000313" key="2">
    <source>
        <dbReference type="Proteomes" id="UP000291338"/>
    </source>
</evidence>
<name>A0A4Q7IPR4_9GAMM</name>
<dbReference type="Proteomes" id="UP000291338">
    <property type="component" value="Unassembled WGS sequence"/>
</dbReference>
<reference evidence="1 2" key="1">
    <citation type="submission" date="2018-01" db="EMBL/GenBank/DDBJ databases">
        <title>Co-occurrence of chitin degradation, pigmentation and bioactivity in marine Pseudoalteromonas.</title>
        <authorList>
            <person name="Paulsen S."/>
            <person name="Gram L."/>
            <person name="Machado H."/>
        </authorList>
    </citation>
    <scope>NUCLEOTIDE SEQUENCE [LARGE SCALE GENOMIC DNA]</scope>
    <source>
        <strain evidence="1 2">S3898</strain>
    </source>
</reference>
<comment type="caution">
    <text evidence="1">The sequence shown here is derived from an EMBL/GenBank/DDBJ whole genome shotgun (WGS) entry which is preliminary data.</text>
</comment>
<dbReference type="EMBL" id="PPSX01000015">
    <property type="protein sequence ID" value="RZQ54383.1"/>
    <property type="molecule type" value="Genomic_DNA"/>
</dbReference>
<evidence type="ECO:0000313" key="1">
    <source>
        <dbReference type="EMBL" id="RZQ54383.1"/>
    </source>
</evidence>
<protein>
    <submittedName>
        <fullName evidence="1">Uncharacterized protein</fullName>
    </submittedName>
</protein>
<organism evidence="1 2">
    <name type="scientific">Pseudoalteromonas phenolica</name>
    <dbReference type="NCBI Taxonomy" id="161398"/>
    <lineage>
        <taxon>Bacteria</taxon>
        <taxon>Pseudomonadati</taxon>
        <taxon>Pseudomonadota</taxon>
        <taxon>Gammaproteobacteria</taxon>
        <taxon>Alteromonadales</taxon>
        <taxon>Pseudoalteromonadaceae</taxon>
        <taxon>Pseudoalteromonas</taxon>
    </lineage>
</organism>
<proteinExistence type="predicted"/>
<sequence length="286" mass="31275">MTDLNPAPVEPPIVAPETPPTFELDLSNLNNGSTWIETQQLYVKTVLADSSYNTVETKVIRPLIIESTNTELANFTADYCGFEGILEIAPTAMFDTVQCSEGEGETVLTQQEDSFSVTKLCDGVVVAKSEFKKHSDDSVTRFGNLELTFDNYPELKTDNNLCGLVATSTAKAFTANNVEIDQSVSSAIRLLTEYEGSPFELFFSTDTAPNRLFGSLDSFMSGGAYHAKLTTEVYPEISDPVKSSSGTIIFEFGNTLSNINADFRFTLPVSNAPSEQVEGKFELIIE</sequence>
<accession>A0A4Q7IPR4</accession>
<gene>
    <name evidence="1" type="ORF">C1E23_04015</name>
</gene>
<dbReference type="AlphaFoldDB" id="A0A4Q7IPR4"/>